<dbReference type="PROSITE" id="PS51257">
    <property type="entry name" value="PROKAR_LIPOPROTEIN"/>
    <property type="match status" value="1"/>
</dbReference>
<keyword evidence="1 3" id="KW-0813">Transport</keyword>
<dbReference type="Proteomes" id="UP000624041">
    <property type="component" value="Unassembled WGS sequence"/>
</dbReference>
<organism evidence="5 6">
    <name type="scientific">Oceanobacillus indicireducens</name>
    <dbReference type="NCBI Taxonomy" id="1004261"/>
    <lineage>
        <taxon>Bacteria</taxon>
        <taxon>Bacillati</taxon>
        <taxon>Bacillota</taxon>
        <taxon>Bacilli</taxon>
        <taxon>Bacillales</taxon>
        <taxon>Bacillaceae</taxon>
        <taxon>Oceanobacillus</taxon>
    </lineage>
</organism>
<reference evidence="5" key="1">
    <citation type="journal article" date="2014" name="Int. J. Syst. Evol. Microbiol.">
        <title>Complete genome sequence of Corynebacterium casei LMG S-19264T (=DSM 44701T), isolated from a smear-ripened cheese.</title>
        <authorList>
            <consortium name="US DOE Joint Genome Institute (JGI-PGF)"/>
            <person name="Walter F."/>
            <person name="Albersmeier A."/>
            <person name="Kalinowski J."/>
            <person name="Ruckert C."/>
        </authorList>
    </citation>
    <scope>NUCLEOTIDE SEQUENCE</scope>
    <source>
        <strain evidence="5">JCM 17251</strain>
    </source>
</reference>
<sequence>MRVLKRIFIFLLFILLLAGCSTASNDIDQSKGTIYTTIYPLQFIVEEIAGDLVEVQSVYPPGVDEHTYEPAAKELAKIADGDAFIYIGAGLEALASTAASALENEDVKLIEIGQHEQLFLAQEDDHDAHEDHDHHHGDKDPHIWLDPIRMIEIAEIIHDELSKQYPDEAERFAENFAHLKEQLQAIDDEFTELLATKSTKKLLVTHAAFGYWEERYGIEQISIHGLSTENEPSQKELVEIIDVVKENNINHIIFEQNVKTRVAEVIQQEINAEPLIIHNLAVLTDEDIKENRDYLSIMKDNLAVLDEAMN</sequence>
<dbReference type="PANTHER" id="PTHR42953:SF8">
    <property type="entry name" value="ZINT DOMAIN-CONTAINING PROTEIN"/>
    <property type="match status" value="1"/>
</dbReference>
<dbReference type="GO" id="GO:0007155">
    <property type="term" value="P:cell adhesion"/>
    <property type="evidence" value="ECO:0007669"/>
    <property type="project" value="InterPro"/>
</dbReference>
<feature type="signal peptide" evidence="4">
    <location>
        <begin position="1"/>
        <end position="23"/>
    </location>
</feature>
<reference evidence="5" key="2">
    <citation type="submission" date="2020-09" db="EMBL/GenBank/DDBJ databases">
        <authorList>
            <person name="Sun Q."/>
            <person name="Ohkuma M."/>
        </authorList>
    </citation>
    <scope>NUCLEOTIDE SEQUENCE</scope>
    <source>
        <strain evidence="5">JCM 17251</strain>
    </source>
</reference>
<dbReference type="Gene3D" id="3.40.50.1980">
    <property type="entry name" value="Nitrogenase molybdenum iron protein domain"/>
    <property type="match status" value="2"/>
</dbReference>
<keyword evidence="6" id="KW-1185">Reference proteome</keyword>
<evidence type="ECO:0000256" key="3">
    <source>
        <dbReference type="RuleBase" id="RU003512"/>
    </source>
</evidence>
<dbReference type="SUPFAM" id="SSF53807">
    <property type="entry name" value="Helical backbone' metal receptor"/>
    <property type="match status" value="1"/>
</dbReference>
<evidence type="ECO:0000313" key="5">
    <source>
        <dbReference type="EMBL" id="GGN61781.1"/>
    </source>
</evidence>
<accession>A0A917Y1D6</accession>
<dbReference type="GO" id="GO:0046872">
    <property type="term" value="F:metal ion binding"/>
    <property type="evidence" value="ECO:0007669"/>
    <property type="project" value="InterPro"/>
</dbReference>
<comment type="similarity">
    <text evidence="3">Belongs to the bacterial solute-binding protein 9 family.</text>
</comment>
<protein>
    <submittedName>
        <fullName evidence="5">Adhesin</fullName>
    </submittedName>
</protein>
<comment type="caution">
    <text evidence="5">The sequence shown here is derived from an EMBL/GenBank/DDBJ whole genome shotgun (WGS) entry which is preliminary data.</text>
</comment>
<name>A0A917Y1D6_9BACI</name>
<dbReference type="InterPro" id="IPR006128">
    <property type="entry name" value="Lipoprotein_PsaA-like"/>
</dbReference>
<dbReference type="PRINTS" id="PR00691">
    <property type="entry name" value="ADHESINB"/>
</dbReference>
<proteinExistence type="inferred from homology"/>
<dbReference type="EMBL" id="BMOS01000021">
    <property type="protein sequence ID" value="GGN61781.1"/>
    <property type="molecule type" value="Genomic_DNA"/>
</dbReference>
<dbReference type="InterPro" id="IPR006129">
    <property type="entry name" value="AdhesinB"/>
</dbReference>
<evidence type="ECO:0000256" key="2">
    <source>
        <dbReference type="ARBA" id="ARBA00022729"/>
    </source>
</evidence>
<keyword evidence="2 4" id="KW-0732">Signal</keyword>
<dbReference type="PANTHER" id="PTHR42953">
    <property type="entry name" value="HIGH-AFFINITY ZINC UPTAKE SYSTEM PROTEIN ZNUA-RELATED"/>
    <property type="match status" value="1"/>
</dbReference>
<evidence type="ECO:0000256" key="4">
    <source>
        <dbReference type="SAM" id="SignalP"/>
    </source>
</evidence>
<dbReference type="Pfam" id="PF01297">
    <property type="entry name" value="ZnuA"/>
    <property type="match status" value="1"/>
</dbReference>
<dbReference type="AlphaFoldDB" id="A0A917Y1D6"/>
<evidence type="ECO:0000313" key="6">
    <source>
        <dbReference type="Proteomes" id="UP000624041"/>
    </source>
</evidence>
<dbReference type="InterPro" id="IPR006127">
    <property type="entry name" value="ZnuA-like"/>
</dbReference>
<dbReference type="InterPro" id="IPR050492">
    <property type="entry name" value="Bact_metal-bind_prot9"/>
</dbReference>
<dbReference type="RefSeq" id="WP_188858207.1">
    <property type="nucleotide sequence ID" value="NZ_BMOS01000021.1"/>
</dbReference>
<evidence type="ECO:0000256" key="1">
    <source>
        <dbReference type="ARBA" id="ARBA00022448"/>
    </source>
</evidence>
<feature type="chain" id="PRO_5036999286" evidence="4">
    <location>
        <begin position="24"/>
        <end position="310"/>
    </location>
</feature>
<dbReference type="PRINTS" id="PR00690">
    <property type="entry name" value="ADHESNFAMILY"/>
</dbReference>
<gene>
    <name evidence="5" type="ORF">GCM10007971_27130</name>
</gene>
<dbReference type="GO" id="GO:0030001">
    <property type="term" value="P:metal ion transport"/>
    <property type="evidence" value="ECO:0007669"/>
    <property type="project" value="InterPro"/>
</dbReference>